<dbReference type="EC" id="3.2.1.143" evidence="7"/>
<evidence type="ECO:0000256" key="18">
    <source>
        <dbReference type="ARBA" id="ARBA00042398"/>
    </source>
</evidence>
<keyword evidence="15" id="KW-0234">DNA repair</keyword>
<evidence type="ECO:0000256" key="2">
    <source>
        <dbReference type="ARBA" id="ARBA00004286"/>
    </source>
</evidence>
<evidence type="ECO:0000256" key="13">
    <source>
        <dbReference type="ARBA" id="ARBA00022842"/>
    </source>
</evidence>
<dbReference type="SUPFAM" id="SSF101478">
    <property type="entry name" value="ADP-ribosylglycohydrolase"/>
    <property type="match status" value="1"/>
</dbReference>
<comment type="cofactor">
    <cofactor evidence="25">
        <name>Mg(2+)</name>
        <dbReference type="ChEBI" id="CHEBI:18420"/>
    </cofactor>
    <text evidence="25">Binds 2 magnesium ions per subunit.</text>
</comment>
<organism evidence="27 28">
    <name type="scientific">Crotalus adamanteus</name>
    <name type="common">Eastern diamondback rattlesnake</name>
    <dbReference type="NCBI Taxonomy" id="8729"/>
    <lineage>
        <taxon>Eukaryota</taxon>
        <taxon>Metazoa</taxon>
        <taxon>Chordata</taxon>
        <taxon>Craniata</taxon>
        <taxon>Vertebrata</taxon>
        <taxon>Euteleostomi</taxon>
        <taxon>Lepidosauria</taxon>
        <taxon>Squamata</taxon>
        <taxon>Bifurcata</taxon>
        <taxon>Unidentata</taxon>
        <taxon>Episquamata</taxon>
        <taxon>Toxicofera</taxon>
        <taxon>Serpentes</taxon>
        <taxon>Colubroidea</taxon>
        <taxon>Viperidae</taxon>
        <taxon>Crotalinae</taxon>
        <taxon>Crotalus</taxon>
    </lineage>
</organism>
<evidence type="ECO:0000256" key="10">
    <source>
        <dbReference type="ARBA" id="ARBA00022723"/>
    </source>
</evidence>
<keyword evidence="8" id="KW-0158">Chromosome</keyword>
<evidence type="ECO:0000256" key="22">
    <source>
        <dbReference type="ARBA" id="ARBA00043187"/>
    </source>
</evidence>
<evidence type="ECO:0000256" key="26">
    <source>
        <dbReference type="SAM" id="MobiDB-lite"/>
    </source>
</evidence>
<feature type="binding site" evidence="25">
    <location>
        <position position="133"/>
    </location>
    <ligand>
        <name>Mg(2+)</name>
        <dbReference type="ChEBI" id="CHEBI:18420"/>
        <label>1</label>
    </ligand>
</feature>
<dbReference type="Pfam" id="PF03747">
    <property type="entry name" value="ADP_ribosyl_GH"/>
    <property type="match status" value="1"/>
</dbReference>
<feature type="region of interest" description="Disordered" evidence="26">
    <location>
        <begin position="97"/>
        <end position="120"/>
    </location>
</feature>
<dbReference type="GO" id="GO:0005634">
    <property type="term" value="C:nucleus"/>
    <property type="evidence" value="ECO:0007669"/>
    <property type="project" value="UniProtKB-SubCell"/>
</dbReference>
<evidence type="ECO:0000256" key="25">
    <source>
        <dbReference type="PIRSR" id="PIRSR605502-1"/>
    </source>
</evidence>
<comment type="subunit">
    <text evidence="6">Monomer.</text>
</comment>
<feature type="binding site" evidence="25">
    <location>
        <position position="372"/>
    </location>
    <ligand>
        <name>Mg(2+)</name>
        <dbReference type="ChEBI" id="CHEBI:18420"/>
        <label>1</label>
    </ligand>
</feature>
<feature type="compositionally biased region" description="Basic residues" evidence="26">
    <location>
        <begin position="22"/>
        <end position="38"/>
    </location>
</feature>
<dbReference type="PANTHER" id="PTHR16222:SF24">
    <property type="entry name" value="ADP-RIBOSYLHYDROLASE ARH3"/>
    <property type="match status" value="1"/>
</dbReference>
<evidence type="ECO:0000256" key="3">
    <source>
        <dbReference type="ARBA" id="ARBA00004305"/>
    </source>
</evidence>
<feature type="binding site" evidence="25">
    <location>
        <position position="132"/>
    </location>
    <ligand>
        <name>Mg(2+)</name>
        <dbReference type="ChEBI" id="CHEBI:18420"/>
        <label>1</label>
    </ligand>
</feature>
<sequence length="419" mass="45425">MPTSGTSGGRQGESGEGAGLRRTARLTWRKRSKERRRGRAEAPPPQRKMAAKASLLRQSRCRGCLLGALLGDCLGGGFEARESVSAAELLRFVRALPSPPRGGSAAEPGEESSGGGGKSEGGRVSKILCYSDDTALAHSLVRSLLATKDFDEVDMAKRFAEEYDKDPDRSYGGGVVTVFKKLLSPKCRDVFEPARQQFNGKGSYGNGGAMRVAGISLAYSDVQDVKKFAKLSAELTHANSLGYNGAILQALAVHFALRGESDRYKFLDQLIGQMEDVEADDKSVADARMLGYEDRPFSKRLKKIKEFLEQGSVSRSDVLLELGNGIAALHSVPTAIYSFLRCMESHPDVPDSYNCLQRTIMYCILLGGDTDTIATMAGAMAGAFYGEEQVPPSWKESCEAYEEAEKLADALCERYHQSA</sequence>
<keyword evidence="12" id="KW-0378">Hydrolase</keyword>
<comment type="similarity">
    <text evidence="5">Belongs to the ADP-ribosylglycohydrolase family.</text>
</comment>
<evidence type="ECO:0000256" key="4">
    <source>
        <dbReference type="ARBA" id="ARBA00004496"/>
    </source>
</evidence>
<dbReference type="GO" id="GO:0005694">
    <property type="term" value="C:chromosome"/>
    <property type="evidence" value="ECO:0007669"/>
    <property type="project" value="UniProtKB-SubCell"/>
</dbReference>
<dbReference type="GO" id="GO:0046872">
    <property type="term" value="F:metal ion binding"/>
    <property type="evidence" value="ECO:0007669"/>
    <property type="project" value="UniProtKB-KW"/>
</dbReference>
<gene>
    <name evidence="27" type="ORF">NXF25_015325</name>
</gene>
<evidence type="ECO:0000256" key="16">
    <source>
        <dbReference type="ARBA" id="ARBA00023242"/>
    </source>
</evidence>
<feature type="binding site" evidence="25">
    <location>
        <position position="371"/>
    </location>
    <ligand>
        <name>Mg(2+)</name>
        <dbReference type="ChEBI" id="CHEBI:18420"/>
        <label>1</label>
    </ligand>
</feature>
<name>A0AAW1B039_CROAD</name>
<dbReference type="EMBL" id="JAOTOJ010000011">
    <property type="protein sequence ID" value="KAK9394797.1"/>
    <property type="molecule type" value="Genomic_DNA"/>
</dbReference>
<feature type="region of interest" description="Disordered" evidence="26">
    <location>
        <begin position="1"/>
        <end position="53"/>
    </location>
</feature>
<evidence type="ECO:0000256" key="15">
    <source>
        <dbReference type="ARBA" id="ARBA00023204"/>
    </source>
</evidence>
<comment type="caution">
    <text evidence="27">The sequence shown here is derived from an EMBL/GenBank/DDBJ whole genome shotgun (WGS) entry which is preliminary data.</text>
</comment>
<keyword evidence="14" id="KW-0496">Mitochondrion</keyword>
<evidence type="ECO:0000256" key="9">
    <source>
        <dbReference type="ARBA" id="ARBA00022490"/>
    </source>
</evidence>
<reference evidence="27 28" key="1">
    <citation type="journal article" date="2024" name="Proc. Natl. Acad. Sci. U.S.A.">
        <title>The genetic regulatory architecture and epigenomic basis for age-related changes in rattlesnake venom.</title>
        <authorList>
            <person name="Hogan M.P."/>
            <person name="Holding M.L."/>
            <person name="Nystrom G.S."/>
            <person name="Colston T.J."/>
            <person name="Bartlett D.A."/>
            <person name="Mason A.J."/>
            <person name="Ellsworth S.A."/>
            <person name="Rautsaw R.M."/>
            <person name="Lawrence K.C."/>
            <person name="Strickland J.L."/>
            <person name="He B."/>
            <person name="Fraser P."/>
            <person name="Margres M.J."/>
            <person name="Gilbert D.M."/>
            <person name="Gibbs H.L."/>
            <person name="Parkinson C.L."/>
            <person name="Rokyta D.R."/>
        </authorList>
    </citation>
    <scope>NUCLEOTIDE SEQUENCE [LARGE SCALE GENOMIC DNA]</scope>
    <source>
        <strain evidence="27">DRR0105</strain>
    </source>
</reference>
<keyword evidence="28" id="KW-1185">Reference proteome</keyword>
<dbReference type="GO" id="GO:0140290">
    <property type="term" value="P:peptidyl-serine ADP-deribosylation"/>
    <property type="evidence" value="ECO:0007669"/>
    <property type="project" value="UniProtKB-ARBA"/>
</dbReference>
<dbReference type="FunFam" id="1.10.4080.10:FF:000001">
    <property type="entry name" value="ADP-ribose glycohydrolase ARH3"/>
    <property type="match status" value="1"/>
</dbReference>
<evidence type="ECO:0000256" key="14">
    <source>
        <dbReference type="ARBA" id="ARBA00023128"/>
    </source>
</evidence>
<keyword evidence="11" id="KW-0227">DNA damage</keyword>
<protein>
    <recommendedName>
        <fullName evidence="17">ADP-ribosylhydrolase ARH3</fullName>
        <ecNumber evidence="7">3.2.1.143</ecNumber>
    </recommendedName>
    <alternativeName>
        <fullName evidence="18">ADP-ribose glycohydrolase ARH3</fullName>
    </alternativeName>
    <alternativeName>
        <fullName evidence="19">ADP-ribosylhydrolase 3</fullName>
    </alternativeName>
    <alternativeName>
        <fullName evidence="22">O-acetyl-ADP-ribose deacetylase ARH3</fullName>
    </alternativeName>
    <alternativeName>
        <fullName evidence="23">Poly(ADP-ribose) glycohydrolase ARH3</fullName>
    </alternativeName>
    <alternativeName>
        <fullName evidence="21">[Protein ADP-ribosylarginine] hydrolase-like protein 2</fullName>
    </alternativeName>
    <alternativeName>
        <fullName evidence="20">[Protein ADP-ribosylserine] hydrolase</fullName>
    </alternativeName>
</protein>
<proteinExistence type="inferred from homology"/>
<keyword evidence="13 25" id="KW-0460">Magnesium</keyword>
<evidence type="ECO:0000256" key="24">
    <source>
        <dbReference type="ARBA" id="ARBA00049015"/>
    </source>
</evidence>
<comment type="catalytic activity">
    <reaction evidence="24">
        <text>alpha-NAD(+) + H2O = ADP-D-ribose + nicotinamide + H(+)</text>
        <dbReference type="Rhea" id="RHEA:68792"/>
        <dbReference type="ChEBI" id="CHEBI:15377"/>
        <dbReference type="ChEBI" id="CHEBI:15378"/>
        <dbReference type="ChEBI" id="CHEBI:17154"/>
        <dbReference type="ChEBI" id="CHEBI:57967"/>
        <dbReference type="ChEBI" id="CHEBI:77017"/>
    </reaction>
</comment>
<evidence type="ECO:0000313" key="28">
    <source>
        <dbReference type="Proteomes" id="UP001474421"/>
    </source>
</evidence>
<dbReference type="AlphaFoldDB" id="A0AAW1B039"/>
<feature type="binding site" evidence="25">
    <location>
        <position position="369"/>
    </location>
    <ligand>
        <name>Mg(2+)</name>
        <dbReference type="ChEBI" id="CHEBI:18420"/>
        <label>1</label>
    </ligand>
</feature>
<dbReference type="GO" id="GO:0005759">
    <property type="term" value="C:mitochondrial matrix"/>
    <property type="evidence" value="ECO:0007669"/>
    <property type="project" value="UniProtKB-SubCell"/>
</dbReference>
<dbReference type="Proteomes" id="UP001474421">
    <property type="component" value="Unassembled WGS sequence"/>
</dbReference>
<keyword evidence="16" id="KW-0539">Nucleus</keyword>
<dbReference type="InterPro" id="IPR036705">
    <property type="entry name" value="Ribosyl_crysJ1_sf"/>
</dbReference>
<dbReference type="GO" id="GO:0004649">
    <property type="term" value="F:poly(ADP-ribose) glycohydrolase activity"/>
    <property type="evidence" value="ECO:0007669"/>
    <property type="project" value="UniProtKB-EC"/>
</dbReference>
<evidence type="ECO:0000256" key="1">
    <source>
        <dbReference type="ARBA" id="ARBA00004123"/>
    </source>
</evidence>
<evidence type="ECO:0000256" key="5">
    <source>
        <dbReference type="ARBA" id="ARBA00010702"/>
    </source>
</evidence>
<evidence type="ECO:0000256" key="19">
    <source>
        <dbReference type="ARBA" id="ARBA00042471"/>
    </source>
</evidence>
<keyword evidence="9" id="KW-0963">Cytoplasm</keyword>
<comment type="subcellular location">
    <subcellularLocation>
        <location evidence="2">Chromosome</location>
    </subcellularLocation>
    <subcellularLocation>
        <location evidence="4">Cytoplasm</location>
    </subcellularLocation>
    <subcellularLocation>
        <location evidence="3">Mitochondrion matrix</location>
    </subcellularLocation>
    <subcellularLocation>
        <location evidence="1">Nucleus</location>
    </subcellularLocation>
</comment>
<evidence type="ECO:0000256" key="12">
    <source>
        <dbReference type="ARBA" id="ARBA00022801"/>
    </source>
</evidence>
<evidence type="ECO:0000256" key="23">
    <source>
        <dbReference type="ARBA" id="ARBA00043193"/>
    </source>
</evidence>
<evidence type="ECO:0000256" key="20">
    <source>
        <dbReference type="ARBA" id="ARBA00042722"/>
    </source>
</evidence>
<dbReference type="GO" id="GO:0006281">
    <property type="term" value="P:DNA repair"/>
    <property type="evidence" value="ECO:0007669"/>
    <property type="project" value="UniProtKB-KW"/>
</dbReference>
<evidence type="ECO:0000313" key="27">
    <source>
        <dbReference type="EMBL" id="KAK9394797.1"/>
    </source>
</evidence>
<dbReference type="Gene3D" id="1.10.4080.10">
    <property type="entry name" value="ADP-ribosylation/Crystallin J1"/>
    <property type="match status" value="1"/>
</dbReference>
<dbReference type="InterPro" id="IPR050792">
    <property type="entry name" value="ADP-ribosylglycohydrolase"/>
</dbReference>
<keyword evidence="10 25" id="KW-0479">Metal-binding</keyword>
<evidence type="ECO:0000256" key="17">
    <source>
        <dbReference type="ARBA" id="ARBA00041057"/>
    </source>
</evidence>
<evidence type="ECO:0000256" key="11">
    <source>
        <dbReference type="ARBA" id="ARBA00022763"/>
    </source>
</evidence>
<dbReference type="InterPro" id="IPR005502">
    <property type="entry name" value="Ribosyl_crysJ1"/>
</dbReference>
<feature type="compositionally biased region" description="Gly residues" evidence="26">
    <location>
        <begin position="1"/>
        <end position="18"/>
    </location>
</feature>
<evidence type="ECO:0000256" key="21">
    <source>
        <dbReference type="ARBA" id="ARBA00042850"/>
    </source>
</evidence>
<dbReference type="PANTHER" id="PTHR16222">
    <property type="entry name" value="ADP-RIBOSYLGLYCOHYDROLASE"/>
    <property type="match status" value="1"/>
</dbReference>
<evidence type="ECO:0000256" key="6">
    <source>
        <dbReference type="ARBA" id="ARBA00011245"/>
    </source>
</evidence>
<evidence type="ECO:0000256" key="7">
    <source>
        <dbReference type="ARBA" id="ARBA00012255"/>
    </source>
</evidence>
<accession>A0AAW1B039</accession>
<evidence type="ECO:0000256" key="8">
    <source>
        <dbReference type="ARBA" id="ARBA00022454"/>
    </source>
</evidence>
<feature type="binding site" evidence="25">
    <location>
        <position position="131"/>
    </location>
    <ligand>
        <name>Mg(2+)</name>
        <dbReference type="ChEBI" id="CHEBI:18420"/>
        <label>1</label>
    </ligand>
</feature>